<protein>
    <submittedName>
        <fullName evidence="3">H15 domain-containing protein</fullName>
    </submittedName>
</protein>
<dbReference type="EMBL" id="UYSL01011379">
    <property type="protein sequence ID" value="VDL68703.1"/>
    <property type="molecule type" value="Genomic_DNA"/>
</dbReference>
<evidence type="ECO:0000313" key="1">
    <source>
        <dbReference type="EMBL" id="VDL68703.1"/>
    </source>
</evidence>
<keyword evidence="2" id="KW-1185">Reference proteome</keyword>
<dbReference type="SUPFAM" id="SSF56601">
    <property type="entry name" value="beta-lactamase/transpeptidase-like"/>
    <property type="match status" value="1"/>
</dbReference>
<dbReference type="InterPro" id="IPR012338">
    <property type="entry name" value="Beta-lactam/transpept-like"/>
</dbReference>
<proteinExistence type="predicted"/>
<reference evidence="3" key="1">
    <citation type="submission" date="2017-02" db="UniProtKB">
        <authorList>
            <consortium name="WormBaseParasite"/>
        </authorList>
    </citation>
    <scope>IDENTIFICATION</scope>
</reference>
<name>A0A0N4XRG1_NIPBR</name>
<evidence type="ECO:0000313" key="3">
    <source>
        <dbReference type="WBParaSite" id="NBR_0000511301-mRNA-1"/>
    </source>
</evidence>
<sequence>MEKAWRVARITRPTVIDRIDEFFTDPGTARDMAKLAQLLLDGKLISRPTLKLLNENLIVTKDIVTGAHAERGRGTTVMHLHKNGVSITCRPFHSDCAVHSTHNRNRYRVLWILVNSRISFVRSWAQIHERTSGLRNPANALDTVRSPKPCLIARCGRPTINPD</sequence>
<accession>A0A0N4XRG1</accession>
<dbReference type="WBParaSite" id="NBR_0000511301-mRNA-1">
    <property type="protein sequence ID" value="NBR_0000511301-mRNA-1"/>
    <property type="gene ID" value="NBR_0000511301"/>
</dbReference>
<dbReference type="AlphaFoldDB" id="A0A0N4XRG1"/>
<evidence type="ECO:0000313" key="2">
    <source>
        <dbReference type="Proteomes" id="UP000271162"/>
    </source>
</evidence>
<dbReference type="Proteomes" id="UP000271162">
    <property type="component" value="Unassembled WGS sequence"/>
</dbReference>
<organism evidence="3">
    <name type="scientific">Nippostrongylus brasiliensis</name>
    <name type="common">Rat hookworm</name>
    <dbReference type="NCBI Taxonomy" id="27835"/>
    <lineage>
        <taxon>Eukaryota</taxon>
        <taxon>Metazoa</taxon>
        <taxon>Ecdysozoa</taxon>
        <taxon>Nematoda</taxon>
        <taxon>Chromadorea</taxon>
        <taxon>Rhabditida</taxon>
        <taxon>Rhabditina</taxon>
        <taxon>Rhabditomorpha</taxon>
        <taxon>Strongyloidea</taxon>
        <taxon>Heligmosomidae</taxon>
        <taxon>Nippostrongylus</taxon>
    </lineage>
</organism>
<gene>
    <name evidence="1" type="ORF">NBR_LOCUS5114</name>
</gene>
<reference evidence="1 2" key="2">
    <citation type="submission" date="2018-11" db="EMBL/GenBank/DDBJ databases">
        <authorList>
            <consortium name="Pathogen Informatics"/>
        </authorList>
    </citation>
    <scope>NUCLEOTIDE SEQUENCE [LARGE SCALE GENOMIC DNA]</scope>
</reference>